<accession>A0A369Q088</accession>
<gene>
    <name evidence="1" type="ORF">DU508_05395</name>
</gene>
<name>A0A369Q088_9SPHI</name>
<sequence length="76" mass="8816">MKKDFPEELMHLPLETLKLSPKLKAVAEMHGFFSLADIARLDTQELEKRMGFSLHLIYEYVNFMEENGLGKYVDPA</sequence>
<organism evidence="1 2">
    <name type="scientific">Pedobacter chinensis</name>
    <dbReference type="NCBI Taxonomy" id="2282421"/>
    <lineage>
        <taxon>Bacteria</taxon>
        <taxon>Pseudomonadati</taxon>
        <taxon>Bacteroidota</taxon>
        <taxon>Sphingobacteriia</taxon>
        <taxon>Sphingobacteriales</taxon>
        <taxon>Sphingobacteriaceae</taxon>
        <taxon>Pedobacter</taxon>
    </lineage>
</organism>
<keyword evidence="2" id="KW-1185">Reference proteome</keyword>
<protein>
    <recommendedName>
        <fullName evidence="3">RNA polymerase alpha subunit C-terminal domain-containing protein</fullName>
    </recommendedName>
</protein>
<dbReference type="OrthoDB" id="772891at2"/>
<dbReference type="AlphaFoldDB" id="A0A369Q088"/>
<dbReference type="Proteomes" id="UP000253961">
    <property type="component" value="Unassembled WGS sequence"/>
</dbReference>
<dbReference type="EMBL" id="QPKV01000003">
    <property type="protein sequence ID" value="RDC56647.1"/>
    <property type="molecule type" value="Genomic_DNA"/>
</dbReference>
<comment type="caution">
    <text evidence="1">The sequence shown here is derived from an EMBL/GenBank/DDBJ whole genome shotgun (WGS) entry which is preliminary data.</text>
</comment>
<evidence type="ECO:0000313" key="1">
    <source>
        <dbReference type="EMBL" id="RDC56647.1"/>
    </source>
</evidence>
<proteinExistence type="predicted"/>
<evidence type="ECO:0000313" key="2">
    <source>
        <dbReference type="Proteomes" id="UP000253961"/>
    </source>
</evidence>
<evidence type="ECO:0008006" key="3">
    <source>
        <dbReference type="Google" id="ProtNLM"/>
    </source>
</evidence>
<reference evidence="1 2" key="1">
    <citation type="submission" date="2018-07" db="EMBL/GenBank/DDBJ databases">
        <title>Pedobacter sp. nov., isolated from soil.</title>
        <authorList>
            <person name="Zhou L.Y."/>
            <person name="Du Z.J."/>
        </authorList>
    </citation>
    <scope>NUCLEOTIDE SEQUENCE [LARGE SCALE GENOMIC DNA]</scope>
    <source>
        <strain evidence="1 2">JDX94</strain>
    </source>
</reference>
<dbReference type="RefSeq" id="WP_115401836.1">
    <property type="nucleotide sequence ID" value="NZ_QPKV01000003.1"/>
</dbReference>